<evidence type="ECO:0000313" key="11">
    <source>
        <dbReference type="EMBL" id="CRK12729.1"/>
    </source>
</evidence>
<dbReference type="EMBL" id="CVQH01004002">
    <property type="protein sequence ID" value="CRK12729.1"/>
    <property type="molecule type" value="Genomic_DNA"/>
</dbReference>
<evidence type="ECO:0000256" key="1">
    <source>
        <dbReference type="ARBA" id="ARBA00003892"/>
    </source>
</evidence>
<dbReference type="FunFam" id="1.10.1580.10:FF:000005">
    <property type="entry name" value="Nucleolar GTP-binding protein 2"/>
    <property type="match status" value="1"/>
</dbReference>
<dbReference type="PANTHER" id="PTHR11089">
    <property type="entry name" value="GTP-BINDING PROTEIN-RELATED"/>
    <property type="match status" value="1"/>
</dbReference>
<comment type="function">
    <text evidence="1 8">GTPase that associates with pre-60S ribosomal subunits in the nucleolus and is required for their nuclear export and maturation.</text>
</comment>
<keyword evidence="5 8" id="KW-0547">Nucleotide-binding</keyword>
<dbReference type="GO" id="GO:0042254">
    <property type="term" value="P:ribosome biogenesis"/>
    <property type="evidence" value="ECO:0007669"/>
    <property type="project" value="UniProtKB-KW"/>
</dbReference>
<dbReference type="PROSITE" id="PS51721">
    <property type="entry name" value="G_CP"/>
    <property type="match status" value="1"/>
</dbReference>
<dbReference type="InterPro" id="IPR006073">
    <property type="entry name" value="GTP-bd"/>
</dbReference>
<feature type="compositionally biased region" description="Basic and acidic residues" evidence="9">
    <location>
        <begin position="672"/>
        <end position="684"/>
    </location>
</feature>
<dbReference type="InterPro" id="IPR054508">
    <property type="entry name" value="PIR1-like_C"/>
</dbReference>
<sequence length="1093" mass="120193">MGTQKKEANRKVREGKAGEFANIKTKGENFYRSAKRVKALNMLKDGKPTRNAAGDITIAASFQSRDVPNARIEPNRKWFGNTRVISQDSLNAFRTAMAEKTSDPYSARSWRARGIWIQSGDSGDMRGRPLCWDVVVEKDREVRDWDVERPSGSFVSAVQEQREAMVKVRKGKEAASAAFTPIPAAAAPNLAMGTQKKEANRKVREGKVGEFANIKTKGENFYRSAKRVKALNMLKDGKPTRNAAGDITIAASFQSRDVPNARIEPNRKWFGNTRVISQDSLNAFRTAMAEKTSDPYSVLLKTNKLPMSLIRDETKDAKGQKKHHAKMTIETSSFADTFGPKAQRKRVKIGAGNLADLADDVDKSMDTYEERREQAKLLSGNSGEAEDEAHVGMSIEPIFNKGQSKRIWNELYRVLDSSDVVIHVLDARDPLGTRCLSVEKYLREEAPHKHLIFVLNKTDLVPTTVAARWVKYFSKQRPTLAMHSSITNPFGKGSLIELLRQYAKLHSDRKQISVGLIGYPNVGKSSIVNTLRSKKVATVAPIPGETKVWQYITLTKRIYLIDCPGIVPPSQTDTPEDILLRGVVRVENVDNPEQYIPGLMKKVKPHHLERTYELKGYENHIQFLEMLARKNGRLLRKGEPDLDGVAKMVLNDFMRGKIPWFTPAPVEEDADGKESNDIEGRSGRLGEMPLKRKRAEDAASVPGTSMGPSTPGAGSVAAADEDDEEFDGFASEDDVESDEKDEKKPTDAEGSDDADDCSFHLKAAGSASGNIGQLSSGQARIGLSPATFKLDGDTAWDSQGRGCWWTPPTKLLQCDVGQIPEKGWKFECDGSVSFNGQKEFYQCDADNGQYNIYLLNGQGKDCAKVTLTSDGCTPECPKPKTTGAQPTCPPKETVTVTQQQPPKTITVTQVITSVVTQGCPTPTPPQQPQPPKSCPTNLSGPYEFPHLIIPVDSSNPDKAAGTSYNGQADSKISSIFNFDIPGSYKGKTCSLVFLFPKKENLETSDWKLSGSGEVVFSKLKGVANQKTTANNAPAVESELKTVQIVPGNGYSIATFDCPAGNAVSFQMKSKGDTSLWFFEDYNPSPLGLYITVC</sequence>
<evidence type="ECO:0000256" key="7">
    <source>
        <dbReference type="ARBA" id="ARBA00023242"/>
    </source>
</evidence>
<dbReference type="InterPro" id="IPR018620">
    <property type="entry name" value="Ubiquitin3-bd_protein_But2_C"/>
</dbReference>
<dbReference type="Gene3D" id="3.40.50.300">
    <property type="entry name" value="P-loop containing nucleotide triphosphate hydrolases"/>
    <property type="match status" value="1"/>
</dbReference>
<comment type="similarity">
    <text evidence="8">Belongs to the TRAFAC class YlqF/YawG GTPase family. NOG2 subfamily.</text>
</comment>
<organism evidence="11 12">
    <name type="scientific">Verticillium longisporum</name>
    <name type="common">Verticillium dahliae var. longisporum</name>
    <dbReference type="NCBI Taxonomy" id="100787"/>
    <lineage>
        <taxon>Eukaryota</taxon>
        <taxon>Fungi</taxon>
        <taxon>Dikarya</taxon>
        <taxon>Ascomycota</taxon>
        <taxon>Pezizomycotina</taxon>
        <taxon>Sordariomycetes</taxon>
        <taxon>Hypocreomycetidae</taxon>
        <taxon>Glomerellales</taxon>
        <taxon>Plectosphaerellaceae</taxon>
        <taxon>Verticillium</taxon>
    </lineage>
</organism>
<dbReference type="GO" id="GO:0005730">
    <property type="term" value="C:nucleolus"/>
    <property type="evidence" value="ECO:0007669"/>
    <property type="project" value="UniProtKB-SubCell"/>
</dbReference>
<dbReference type="InterPro" id="IPR024929">
    <property type="entry name" value="GNL2_CP_dom"/>
</dbReference>
<evidence type="ECO:0000313" key="12">
    <source>
        <dbReference type="Proteomes" id="UP000044602"/>
    </source>
</evidence>
<dbReference type="InterPro" id="IPR012971">
    <property type="entry name" value="NOG2_N_dom"/>
</dbReference>
<evidence type="ECO:0000256" key="6">
    <source>
        <dbReference type="ARBA" id="ARBA00023134"/>
    </source>
</evidence>
<feature type="compositionally biased region" description="Acidic residues" evidence="9">
    <location>
        <begin position="719"/>
        <end position="739"/>
    </location>
</feature>
<dbReference type="GO" id="GO:0005525">
    <property type="term" value="F:GTP binding"/>
    <property type="evidence" value="ECO:0007669"/>
    <property type="project" value="UniProtKB-KW"/>
</dbReference>
<dbReference type="Pfam" id="PF09792">
    <property type="entry name" value="But2"/>
    <property type="match status" value="1"/>
</dbReference>
<evidence type="ECO:0000256" key="9">
    <source>
        <dbReference type="SAM" id="MobiDB-lite"/>
    </source>
</evidence>
<dbReference type="Pfam" id="PF08153">
    <property type="entry name" value="NGP1NT"/>
    <property type="match status" value="2"/>
</dbReference>
<dbReference type="STRING" id="100787.A0A0G4KSF4"/>
<feature type="region of interest" description="Disordered" evidence="9">
    <location>
        <begin position="662"/>
        <end position="759"/>
    </location>
</feature>
<keyword evidence="4" id="KW-0690">Ribosome biogenesis</keyword>
<keyword evidence="12" id="KW-1185">Reference proteome</keyword>
<evidence type="ECO:0000256" key="5">
    <source>
        <dbReference type="ARBA" id="ARBA00022741"/>
    </source>
</evidence>
<evidence type="ECO:0000259" key="10">
    <source>
        <dbReference type="PROSITE" id="PS51721"/>
    </source>
</evidence>
<feature type="compositionally biased region" description="Pro residues" evidence="9">
    <location>
        <begin position="921"/>
        <end position="933"/>
    </location>
</feature>
<dbReference type="FunFam" id="3.40.50.300:FF:000559">
    <property type="entry name" value="Nuclear/nucleolar GTPase 2"/>
    <property type="match status" value="1"/>
</dbReference>
<dbReference type="PANTHER" id="PTHR11089:SF9">
    <property type="entry name" value="NUCLEOLAR GTP-BINDING PROTEIN 2"/>
    <property type="match status" value="1"/>
</dbReference>
<dbReference type="Gene3D" id="1.10.1580.10">
    <property type="match status" value="1"/>
</dbReference>
<comment type="subcellular location">
    <subcellularLocation>
        <location evidence="2 8">Nucleus</location>
        <location evidence="2 8">Nucleolus</location>
    </subcellularLocation>
</comment>
<dbReference type="InterPro" id="IPR030378">
    <property type="entry name" value="G_CP_dom"/>
</dbReference>
<dbReference type="InterPro" id="IPR027417">
    <property type="entry name" value="P-loop_NTPase"/>
</dbReference>
<dbReference type="PRINTS" id="PR00326">
    <property type="entry name" value="GTP1OBG"/>
</dbReference>
<dbReference type="AlphaFoldDB" id="A0A0G4KSF4"/>
<dbReference type="Pfam" id="PF22799">
    <property type="entry name" value="PIR1-like_C"/>
    <property type="match status" value="1"/>
</dbReference>
<feature type="region of interest" description="Disordered" evidence="9">
    <location>
        <begin position="917"/>
        <end position="937"/>
    </location>
</feature>
<dbReference type="SUPFAM" id="SSF52540">
    <property type="entry name" value="P-loop containing nucleoside triphosphate hydrolases"/>
    <property type="match status" value="1"/>
</dbReference>
<reference evidence="11 12" key="1">
    <citation type="submission" date="2015-05" db="EMBL/GenBank/DDBJ databases">
        <authorList>
            <person name="Wang D.B."/>
            <person name="Wang M."/>
        </authorList>
    </citation>
    <scope>NUCLEOTIDE SEQUENCE [LARGE SCALE GENOMIC DNA]</scope>
    <source>
        <strain evidence="11">VL1</strain>
    </source>
</reference>
<proteinExistence type="inferred from homology"/>
<keyword evidence="7 8" id="KW-0539">Nucleus</keyword>
<evidence type="ECO:0000256" key="4">
    <source>
        <dbReference type="ARBA" id="ARBA00022517"/>
    </source>
</evidence>
<protein>
    <recommendedName>
        <fullName evidence="3 8">Nucleolar GTP-binding protein 2</fullName>
    </recommendedName>
</protein>
<gene>
    <name evidence="11" type="ORF">BN1708_010582</name>
</gene>
<keyword evidence="6 8" id="KW-0342">GTP-binding</keyword>
<dbReference type="InterPro" id="IPR050755">
    <property type="entry name" value="TRAFAC_YlqF/YawG_RiboMat"/>
</dbReference>
<dbReference type="InterPro" id="IPR023179">
    <property type="entry name" value="GTP-bd_ortho_bundle_sf"/>
</dbReference>
<evidence type="ECO:0000256" key="3">
    <source>
        <dbReference type="ARBA" id="ARBA00022127"/>
    </source>
</evidence>
<evidence type="ECO:0000256" key="2">
    <source>
        <dbReference type="ARBA" id="ARBA00004604"/>
    </source>
</evidence>
<name>A0A0G4KSF4_VERLO</name>
<evidence type="ECO:0000256" key="8">
    <source>
        <dbReference type="RuleBase" id="RU364023"/>
    </source>
</evidence>
<feature type="domain" description="CP-type G" evidence="10">
    <location>
        <begin position="408"/>
        <end position="569"/>
    </location>
</feature>
<accession>A0A0G4KSF4</accession>
<dbReference type="Proteomes" id="UP000044602">
    <property type="component" value="Unassembled WGS sequence"/>
</dbReference>
<dbReference type="Pfam" id="PF01926">
    <property type="entry name" value="MMR_HSR1"/>
    <property type="match status" value="1"/>
</dbReference>
<dbReference type="CDD" id="cd01858">
    <property type="entry name" value="NGP_1"/>
    <property type="match status" value="1"/>
</dbReference>